<sequence>MGNQFSFVSIARNNGIPRISVGNSMVSHQEVTNVTPMSNRTQGVLMLGRLPAPFSQLEESLDFGLGGHRSLDSKISRELHCQATFLPESLCFQDLSLGWTIDTAWHSRRLYILDDHTSSSSISRTSLQSSYFSTSEHDFMLRFVCLLGILFTNAVINVITRRPGNTVTIDVTFYEDWPYFPISHLQGEREILERKLDPLLVSHRLRITGTENPVEPCINSTMSENDRSCTKHSISNYVSYENLSPQFRAFTANLDSTTIPKNIYIALECPEWKNAFMEGMKAFEKNNTWEICALPKGISLQFMQAPSEEHMEAVKRILRYLKTTPGKGLMFRKIDRKTIEAYTDFDWAGSVVDRKSTFGYCTFVWGNLVTLMSKKQSVVARSNAEVEYRAMSLGICEEILLQKVLFDLHQECETPLNKLFCDNKTAISTAYNPIQYDEIDRHFIKERLNSGSICISYIPSSQQVTNILTKGLLRPNFEFCVSKLGLIDI</sequence>
<dbReference type="PANTHER" id="PTHR11439">
    <property type="entry name" value="GAG-POL-RELATED RETROTRANSPOSON"/>
    <property type="match status" value="1"/>
</dbReference>
<dbReference type="EMBL" id="SSTE01022979">
    <property type="protein sequence ID" value="KAA0026222.1"/>
    <property type="molecule type" value="Genomic_DNA"/>
</dbReference>
<keyword evidence="2" id="KW-0808">Transferase</keyword>
<dbReference type="OrthoDB" id="414945at2759"/>
<dbReference type="AlphaFoldDB" id="A0A5D3E4A5"/>
<organism evidence="2 4">
    <name type="scientific">Cucumis melo var. makuwa</name>
    <name type="common">Oriental melon</name>
    <dbReference type="NCBI Taxonomy" id="1194695"/>
    <lineage>
        <taxon>Eukaryota</taxon>
        <taxon>Viridiplantae</taxon>
        <taxon>Streptophyta</taxon>
        <taxon>Embryophyta</taxon>
        <taxon>Tracheophyta</taxon>
        <taxon>Spermatophyta</taxon>
        <taxon>Magnoliopsida</taxon>
        <taxon>eudicotyledons</taxon>
        <taxon>Gunneridae</taxon>
        <taxon>Pentapetalae</taxon>
        <taxon>rosids</taxon>
        <taxon>fabids</taxon>
        <taxon>Cucurbitales</taxon>
        <taxon>Cucurbitaceae</taxon>
        <taxon>Benincaseae</taxon>
        <taxon>Cucumis</taxon>
    </lineage>
</organism>
<accession>A0A5D3E4A5</accession>
<protein>
    <submittedName>
        <fullName evidence="2">Cysteine-rich RLK (Receptor-like protein kinase) 8</fullName>
    </submittedName>
</protein>
<dbReference type="CDD" id="cd09272">
    <property type="entry name" value="RNase_HI_RT_Ty1"/>
    <property type="match status" value="1"/>
</dbReference>
<dbReference type="EMBL" id="SSTD01000240">
    <property type="protein sequence ID" value="TYK30734.1"/>
    <property type="molecule type" value="Genomic_DNA"/>
</dbReference>
<evidence type="ECO:0000313" key="3">
    <source>
        <dbReference type="Proteomes" id="UP000321393"/>
    </source>
</evidence>
<comment type="caution">
    <text evidence="2">The sequence shown here is derived from an EMBL/GenBank/DDBJ whole genome shotgun (WGS) entry which is preliminary data.</text>
</comment>
<evidence type="ECO:0000313" key="4">
    <source>
        <dbReference type="Proteomes" id="UP000321947"/>
    </source>
</evidence>
<dbReference type="Proteomes" id="UP000321393">
    <property type="component" value="Unassembled WGS sequence"/>
</dbReference>
<gene>
    <name evidence="2" type="ORF">E5676_scaffold343G00680</name>
    <name evidence="1" type="ORF">E6C27_scaffold19G002000</name>
</gene>
<evidence type="ECO:0000313" key="2">
    <source>
        <dbReference type="EMBL" id="TYK30734.1"/>
    </source>
</evidence>
<name>A0A5D3E4A5_CUCMM</name>
<reference evidence="3 4" key="1">
    <citation type="submission" date="2019-08" db="EMBL/GenBank/DDBJ databases">
        <title>Draft genome sequences of two oriental melons (Cucumis melo L. var makuwa).</title>
        <authorList>
            <person name="Kwon S.-Y."/>
        </authorList>
    </citation>
    <scope>NUCLEOTIDE SEQUENCE [LARGE SCALE GENOMIC DNA]</scope>
    <source>
        <strain evidence="4">cv. Chang Bougi</strain>
        <strain evidence="3">cv. SW 3</strain>
        <tissue evidence="2">Leaf</tissue>
    </source>
</reference>
<keyword evidence="2" id="KW-0675">Receptor</keyword>
<dbReference type="STRING" id="1194695.A0A5D3E4A5"/>
<dbReference type="PANTHER" id="PTHR11439:SF440">
    <property type="entry name" value="INTEGRASE CATALYTIC DOMAIN-CONTAINING PROTEIN"/>
    <property type="match status" value="1"/>
</dbReference>
<dbReference type="GO" id="GO:0016301">
    <property type="term" value="F:kinase activity"/>
    <property type="evidence" value="ECO:0007669"/>
    <property type="project" value="UniProtKB-KW"/>
</dbReference>
<keyword evidence="2" id="KW-0418">Kinase</keyword>
<proteinExistence type="predicted"/>
<dbReference type="Proteomes" id="UP000321947">
    <property type="component" value="Unassembled WGS sequence"/>
</dbReference>
<evidence type="ECO:0000313" key="1">
    <source>
        <dbReference type="EMBL" id="KAA0026222.1"/>
    </source>
</evidence>